<gene>
    <name evidence="2" type="ORF">EDX97_04940</name>
</gene>
<reference evidence="2 3" key="1">
    <citation type="submission" date="2018-11" db="EMBL/GenBank/DDBJ databases">
        <title>Clostridium sp. nov., a member of the family Erysipelotrichaceae isolated from pig faeces.</title>
        <authorList>
            <person name="Chang Y.-H."/>
        </authorList>
    </citation>
    <scope>NUCLEOTIDE SEQUENCE [LARGE SCALE GENOMIC DNA]</scope>
    <source>
        <strain evidence="2 3">YH-panp20</strain>
    </source>
</reference>
<feature type="transmembrane region" description="Helical" evidence="1">
    <location>
        <begin position="12"/>
        <end position="32"/>
    </location>
</feature>
<evidence type="ECO:0000256" key="1">
    <source>
        <dbReference type="SAM" id="Phobius"/>
    </source>
</evidence>
<feature type="transmembrane region" description="Helical" evidence="1">
    <location>
        <begin position="153"/>
        <end position="176"/>
    </location>
</feature>
<dbReference type="EMBL" id="RJQC01000002">
    <property type="protein sequence ID" value="RNM30150.1"/>
    <property type="molecule type" value="Genomic_DNA"/>
</dbReference>
<feature type="transmembrane region" description="Helical" evidence="1">
    <location>
        <begin position="74"/>
        <end position="91"/>
    </location>
</feature>
<feature type="transmembrane region" description="Helical" evidence="1">
    <location>
        <begin position="38"/>
        <end position="62"/>
    </location>
</feature>
<feature type="transmembrane region" description="Helical" evidence="1">
    <location>
        <begin position="128"/>
        <end position="147"/>
    </location>
</feature>
<comment type="caution">
    <text evidence="2">The sequence shown here is derived from an EMBL/GenBank/DDBJ whole genome shotgun (WGS) entry which is preliminary data.</text>
</comment>
<keyword evidence="1" id="KW-0812">Transmembrane</keyword>
<evidence type="ECO:0000313" key="2">
    <source>
        <dbReference type="EMBL" id="RNM30150.1"/>
    </source>
</evidence>
<protein>
    <recommendedName>
        <fullName evidence="4">DUF308 domain-containing protein</fullName>
    </recommendedName>
</protein>
<proteinExistence type="predicted"/>
<evidence type="ECO:0008006" key="4">
    <source>
        <dbReference type="Google" id="ProtNLM"/>
    </source>
</evidence>
<keyword evidence="3" id="KW-1185">Reference proteome</keyword>
<dbReference type="AlphaFoldDB" id="A0A3N0I106"/>
<sequence>MEERMKRFKNNGAILQAITAVASILIGAAMLFSKNVQFSSLCYVFCIVLWGIGIYEIVSYFLSKSYQHMSDYGFTLGVLLILLGLVGLIRINDMTRNVKEYMQLFSLIQSIFILQNSVQMYALKSKAWLLDLIFSLLMILLSIFAFTGQLKQYTYSILMFAGIFGCISVFLSSMVVRSFHKKTIQEMPKEKVEDEEKH</sequence>
<feature type="transmembrane region" description="Helical" evidence="1">
    <location>
        <begin position="103"/>
        <end position="121"/>
    </location>
</feature>
<dbReference type="Pfam" id="PF03729">
    <property type="entry name" value="DUF308"/>
    <property type="match status" value="1"/>
</dbReference>
<dbReference type="Proteomes" id="UP000276568">
    <property type="component" value="Unassembled WGS sequence"/>
</dbReference>
<organism evidence="2 3">
    <name type="scientific">Absicoccus porci</name>
    <dbReference type="NCBI Taxonomy" id="2486576"/>
    <lineage>
        <taxon>Bacteria</taxon>
        <taxon>Bacillati</taxon>
        <taxon>Bacillota</taxon>
        <taxon>Erysipelotrichia</taxon>
        <taxon>Erysipelotrichales</taxon>
        <taxon>Erysipelotrichaceae</taxon>
        <taxon>Absicoccus</taxon>
    </lineage>
</organism>
<accession>A0A3N0I106</accession>
<name>A0A3N0I106_9FIRM</name>
<keyword evidence="1" id="KW-1133">Transmembrane helix</keyword>
<keyword evidence="1" id="KW-0472">Membrane</keyword>
<dbReference type="InterPro" id="IPR005325">
    <property type="entry name" value="DUF308_memb"/>
</dbReference>
<evidence type="ECO:0000313" key="3">
    <source>
        <dbReference type="Proteomes" id="UP000276568"/>
    </source>
</evidence>